<keyword evidence="1" id="KW-1185">Reference proteome</keyword>
<organism evidence="1 2">
    <name type="scientific">Romanomermis culicivorax</name>
    <name type="common">Nematode worm</name>
    <dbReference type="NCBI Taxonomy" id="13658"/>
    <lineage>
        <taxon>Eukaryota</taxon>
        <taxon>Metazoa</taxon>
        <taxon>Ecdysozoa</taxon>
        <taxon>Nematoda</taxon>
        <taxon>Enoplea</taxon>
        <taxon>Dorylaimia</taxon>
        <taxon>Mermithida</taxon>
        <taxon>Mermithoidea</taxon>
        <taxon>Mermithidae</taxon>
        <taxon>Romanomermis</taxon>
    </lineage>
</organism>
<dbReference type="Proteomes" id="UP000887565">
    <property type="component" value="Unplaced"/>
</dbReference>
<evidence type="ECO:0000313" key="2">
    <source>
        <dbReference type="WBParaSite" id="nRc.2.0.1.t09740-RA"/>
    </source>
</evidence>
<accession>A0A915I8V1</accession>
<sequence length="229" mass="25927">MNGFPGRHSSRTLSLPDEADIDIYITGRGCAIESPKNFWPSQKILQSLILGIRWHKCEVINTLGCQNLKIFQALCAEKRFPQMWKKKSAAKNKSKKENHFCSKATYFQLIYVCSDWCLNSMFDEKYRCQANNCRSEKIKTTDHSISEAVKRGYTYTYAPSPSAENTFSIRKTPASAIVSMKFASSTPSPASARVNLIPKIDKVFHKVSKCRKIVRSIGWNAIISARDNA</sequence>
<name>A0A915I8V1_ROMCU</name>
<reference evidence="2" key="1">
    <citation type="submission" date="2022-11" db="UniProtKB">
        <authorList>
            <consortium name="WormBaseParasite"/>
        </authorList>
    </citation>
    <scope>IDENTIFICATION</scope>
</reference>
<protein>
    <submittedName>
        <fullName evidence="2">Uncharacterized protein</fullName>
    </submittedName>
</protein>
<dbReference type="WBParaSite" id="nRc.2.0.1.t09740-RA">
    <property type="protein sequence ID" value="nRc.2.0.1.t09740-RA"/>
    <property type="gene ID" value="nRc.2.0.1.g09740"/>
</dbReference>
<proteinExistence type="predicted"/>
<dbReference type="AlphaFoldDB" id="A0A915I8V1"/>
<evidence type="ECO:0000313" key="1">
    <source>
        <dbReference type="Proteomes" id="UP000887565"/>
    </source>
</evidence>